<evidence type="ECO:0000313" key="3">
    <source>
        <dbReference type="Proteomes" id="UP000192911"/>
    </source>
</evidence>
<dbReference type="GeneID" id="95550408"/>
<gene>
    <name evidence="2" type="ORF">SAMN06295900_10627</name>
</gene>
<sequence length="49" mass="4899">MRRLIATFVMLGGLACLPGCATSTQTFALGGLLGFMAGVGAVSCTAMCQ</sequence>
<organism evidence="2 3">
    <name type="scientific">Trinickia caryophylli</name>
    <name type="common">Paraburkholderia caryophylli</name>
    <dbReference type="NCBI Taxonomy" id="28094"/>
    <lineage>
        <taxon>Bacteria</taxon>
        <taxon>Pseudomonadati</taxon>
        <taxon>Pseudomonadota</taxon>
        <taxon>Betaproteobacteria</taxon>
        <taxon>Burkholderiales</taxon>
        <taxon>Burkholderiaceae</taxon>
        <taxon>Trinickia</taxon>
    </lineage>
</organism>
<reference evidence="3" key="1">
    <citation type="submission" date="2017-04" db="EMBL/GenBank/DDBJ databases">
        <authorList>
            <person name="Varghese N."/>
            <person name="Submissions S."/>
        </authorList>
    </citation>
    <scope>NUCLEOTIDE SEQUENCE [LARGE SCALE GENOMIC DNA]</scope>
    <source>
        <strain evidence="3">Ballard 720</strain>
    </source>
</reference>
<keyword evidence="3" id="KW-1185">Reference proteome</keyword>
<feature type="chain" id="PRO_5013298913" description="Lipoprotein" evidence="1">
    <location>
        <begin position="22"/>
        <end position="49"/>
    </location>
</feature>
<evidence type="ECO:0000313" key="2">
    <source>
        <dbReference type="EMBL" id="SMF36138.1"/>
    </source>
</evidence>
<keyword evidence="1" id="KW-0732">Signal</keyword>
<evidence type="ECO:0008006" key="4">
    <source>
        <dbReference type="Google" id="ProtNLM"/>
    </source>
</evidence>
<name>A0A1X7ELR8_TRICW</name>
<dbReference type="PROSITE" id="PS51257">
    <property type="entry name" value="PROKAR_LIPOPROTEIN"/>
    <property type="match status" value="1"/>
</dbReference>
<dbReference type="EMBL" id="FXAH01000006">
    <property type="protein sequence ID" value="SMF36138.1"/>
    <property type="molecule type" value="Genomic_DNA"/>
</dbReference>
<dbReference type="AlphaFoldDB" id="A0A1X7ELR8"/>
<proteinExistence type="predicted"/>
<protein>
    <recommendedName>
        <fullName evidence="4">Lipoprotein</fullName>
    </recommendedName>
</protein>
<dbReference type="Proteomes" id="UP000192911">
    <property type="component" value="Unassembled WGS sequence"/>
</dbReference>
<accession>A0A1X7ELR8</accession>
<dbReference type="RefSeq" id="WP_170151676.1">
    <property type="nucleotide sequence ID" value="NZ_BSQD01000006.1"/>
</dbReference>
<evidence type="ECO:0000256" key="1">
    <source>
        <dbReference type="SAM" id="SignalP"/>
    </source>
</evidence>
<feature type="signal peptide" evidence="1">
    <location>
        <begin position="1"/>
        <end position="21"/>
    </location>
</feature>